<evidence type="ECO:0000256" key="1">
    <source>
        <dbReference type="SAM" id="Phobius"/>
    </source>
</evidence>
<reference evidence="2 3" key="1">
    <citation type="journal article" date="2023" name="Microbiol. Spectr.">
        <title>Symbiosis of Carpenter Bees with Uncharacterized Lactic Acid Bacteria Showing NAD Auxotrophy.</title>
        <authorList>
            <person name="Kawasaki S."/>
            <person name="Ozawa K."/>
            <person name="Mori T."/>
            <person name="Yamamoto A."/>
            <person name="Ito M."/>
            <person name="Ohkuma M."/>
            <person name="Sakamoto M."/>
            <person name="Matsutani M."/>
        </authorList>
    </citation>
    <scope>NUCLEOTIDE SEQUENCE [LARGE SCALE GENOMIC DNA]</scope>
    <source>
        <strain evidence="2 3">XA3</strain>
    </source>
</reference>
<feature type="transmembrane region" description="Helical" evidence="1">
    <location>
        <begin position="78"/>
        <end position="103"/>
    </location>
</feature>
<evidence type="ECO:0000313" key="2">
    <source>
        <dbReference type="EMBL" id="BDR58027.1"/>
    </source>
</evidence>
<feature type="transmembrane region" description="Helical" evidence="1">
    <location>
        <begin position="246"/>
        <end position="267"/>
    </location>
</feature>
<feature type="transmembrane region" description="Helical" evidence="1">
    <location>
        <begin position="48"/>
        <end position="66"/>
    </location>
</feature>
<evidence type="ECO:0000313" key="3">
    <source>
        <dbReference type="Proteomes" id="UP001321861"/>
    </source>
</evidence>
<feature type="transmembrane region" description="Helical" evidence="1">
    <location>
        <begin position="21"/>
        <end position="42"/>
    </location>
</feature>
<dbReference type="EMBL" id="AP026802">
    <property type="protein sequence ID" value="BDR58027.1"/>
    <property type="molecule type" value="Genomic_DNA"/>
</dbReference>
<evidence type="ECO:0008006" key="4">
    <source>
        <dbReference type="Google" id="ProtNLM"/>
    </source>
</evidence>
<dbReference type="AlphaFoldDB" id="A0AAU9CVL3"/>
<dbReference type="Proteomes" id="UP001321861">
    <property type="component" value="Chromosome"/>
</dbReference>
<dbReference type="RefSeq" id="WP_317635949.1">
    <property type="nucleotide sequence ID" value="NZ_AP026802.1"/>
</dbReference>
<protein>
    <recommendedName>
        <fullName evidence="4">Beta-carotene 15,15'-monooxygenase</fullName>
    </recommendedName>
</protein>
<dbReference type="KEGG" id="xap:XA3_04680"/>
<feature type="transmembrane region" description="Helical" evidence="1">
    <location>
        <begin position="118"/>
        <end position="135"/>
    </location>
</feature>
<proteinExistence type="predicted"/>
<feature type="transmembrane region" description="Helical" evidence="1">
    <location>
        <begin position="165"/>
        <end position="186"/>
    </location>
</feature>
<feature type="transmembrane region" description="Helical" evidence="1">
    <location>
        <begin position="142"/>
        <end position="159"/>
    </location>
</feature>
<gene>
    <name evidence="2" type="ORF">XA3_04680</name>
</gene>
<keyword evidence="1" id="KW-0812">Transmembrane</keyword>
<accession>A0AAU9CVL3</accession>
<name>A0AAU9CVL3_9LACO</name>
<sequence length="273" mass="31048">MNDLKQNKSAVRLIFNDEGSRITILAWFSLVLAIFAVSYTPAHGWSRMLDYLVGGISFATIFVDKLDFVKATFLKHQFLWTLWLLVASVAFTVGAMLISYALIQNGLPLEPINENEPLYLVMSFFLIVYGSFILLSFSPKTSYLALILTIIAGVAFVAPSFRQNIFTVGALIIAIVLIFLGARLTAREIYFCLLIRQDREYWIKGATNQNIRQMMTKNPKFYLIVCVLVALGASSINNYFEMPLVLKYLLYFITFFAFFGVVLAYLVDKFKNH</sequence>
<keyword evidence="1" id="KW-1133">Transmembrane helix</keyword>
<keyword evidence="3" id="KW-1185">Reference proteome</keyword>
<feature type="transmembrane region" description="Helical" evidence="1">
    <location>
        <begin position="221"/>
        <end position="240"/>
    </location>
</feature>
<keyword evidence="1" id="KW-0472">Membrane</keyword>
<organism evidence="2 3">
    <name type="scientific">Xylocopilactobacillus apicola</name>
    <dbReference type="NCBI Taxonomy" id="2932184"/>
    <lineage>
        <taxon>Bacteria</taxon>
        <taxon>Bacillati</taxon>
        <taxon>Bacillota</taxon>
        <taxon>Bacilli</taxon>
        <taxon>Lactobacillales</taxon>
        <taxon>Lactobacillaceae</taxon>
        <taxon>Xylocopilactobacillus</taxon>
    </lineage>
</organism>